<dbReference type="SMART" id="SM00258">
    <property type="entry name" value="SAND"/>
    <property type="match status" value="2"/>
</dbReference>
<dbReference type="GO" id="GO:0003677">
    <property type="term" value="F:DNA binding"/>
    <property type="evidence" value="ECO:0007669"/>
    <property type="project" value="InterPro"/>
</dbReference>
<evidence type="ECO:0000259" key="1">
    <source>
        <dbReference type="PROSITE" id="PS50864"/>
    </source>
</evidence>
<sequence>MKNVGQKNSKKNPSTQRLRKKPNTLCFSPLLREKSYFPVTCGELAGILHRDKLEKGEKCIVANSQWYTPSHFEKRAGKGANKNWKSSICYRGTPLGTLLKKGYLKCPGYKTTKKAKKLPSLTEENSTEKREGNIERLAQWRSSSHRILKVTCENISGSLHTKRFASGTCGRSIRTDNAWMTPAEFVKEASCQTDSSWEKDIKCEGKPLGTFVEVPVHYRISRL</sequence>
<dbReference type="Proteomes" id="UP001460270">
    <property type="component" value="Unassembled WGS sequence"/>
</dbReference>
<feature type="domain" description="SAND" evidence="1">
    <location>
        <begin position="22"/>
        <end position="105"/>
    </location>
</feature>
<accession>A0AAW0N521</accession>
<keyword evidence="3" id="KW-1185">Reference proteome</keyword>
<protein>
    <recommendedName>
        <fullName evidence="1">SAND domain-containing protein</fullName>
    </recommendedName>
</protein>
<evidence type="ECO:0000313" key="2">
    <source>
        <dbReference type="EMBL" id="KAK7884680.1"/>
    </source>
</evidence>
<dbReference type="PANTHER" id="PTHR46386:SF1">
    <property type="entry name" value="NUCLEAR BODY PROTEIN SP140-LIKE PROTEIN"/>
    <property type="match status" value="1"/>
</dbReference>
<dbReference type="EMBL" id="JBBPFD010000020">
    <property type="protein sequence ID" value="KAK7884680.1"/>
    <property type="molecule type" value="Genomic_DNA"/>
</dbReference>
<dbReference type="Pfam" id="PF01342">
    <property type="entry name" value="SAND"/>
    <property type="match status" value="2"/>
</dbReference>
<dbReference type="InterPro" id="IPR010919">
    <property type="entry name" value="SAND-like_dom_sf"/>
</dbReference>
<dbReference type="InterPro" id="IPR043563">
    <property type="entry name" value="Sp110/Sp140/Sp140L-like"/>
</dbReference>
<dbReference type="InterPro" id="IPR000770">
    <property type="entry name" value="SAND_dom"/>
</dbReference>
<dbReference type="Gene3D" id="3.10.390.10">
    <property type="entry name" value="SAND domain-like"/>
    <property type="match status" value="2"/>
</dbReference>
<name>A0AAW0N521_9GOBI</name>
<reference evidence="3" key="1">
    <citation type="submission" date="2024-04" db="EMBL/GenBank/DDBJ databases">
        <title>Salinicola lusitanus LLJ914,a marine bacterium isolated from the Okinawa Trough.</title>
        <authorList>
            <person name="Li J."/>
        </authorList>
    </citation>
    <scope>NUCLEOTIDE SEQUENCE [LARGE SCALE GENOMIC DNA]</scope>
</reference>
<gene>
    <name evidence="2" type="ORF">WMY93_027803</name>
</gene>
<proteinExistence type="predicted"/>
<comment type="caution">
    <text evidence="2">The sequence shown here is derived from an EMBL/GenBank/DDBJ whole genome shotgun (WGS) entry which is preliminary data.</text>
</comment>
<dbReference type="AlphaFoldDB" id="A0AAW0N521"/>
<dbReference type="SUPFAM" id="SSF63763">
    <property type="entry name" value="SAND domain-like"/>
    <property type="match status" value="2"/>
</dbReference>
<dbReference type="PROSITE" id="PS50864">
    <property type="entry name" value="SAND"/>
    <property type="match status" value="2"/>
</dbReference>
<dbReference type="PANTHER" id="PTHR46386">
    <property type="entry name" value="NUCLEAR BODY PROTEIN SP140"/>
    <property type="match status" value="1"/>
</dbReference>
<dbReference type="GO" id="GO:0005634">
    <property type="term" value="C:nucleus"/>
    <property type="evidence" value="ECO:0007669"/>
    <property type="project" value="TreeGrafter"/>
</dbReference>
<evidence type="ECO:0000313" key="3">
    <source>
        <dbReference type="Proteomes" id="UP001460270"/>
    </source>
</evidence>
<dbReference type="GO" id="GO:0000981">
    <property type="term" value="F:DNA-binding transcription factor activity, RNA polymerase II-specific"/>
    <property type="evidence" value="ECO:0007669"/>
    <property type="project" value="TreeGrafter"/>
</dbReference>
<feature type="domain" description="SAND" evidence="1">
    <location>
        <begin position="131"/>
        <end position="213"/>
    </location>
</feature>
<organism evidence="2 3">
    <name type="scientific">Mugilogobius chulae</name>
    <name type="common">yellowstripe goby</name>
    <dbReference type="NCBI Taxonomy" id="88201"/>
    <lineage>
        <taxon>Eukaryota</taxon>
        <taxon>Metazoa</taxon>
        <taxon>Chordata</taxon>
        <taxon>Craniata</taxon>
        <taxon>Vertebrata</taxon>
        <taxon>Euteleostomi</taxon>
        <taxon>Actinopterygii</taxon>
        <taxon>Neopterygii</taxon>
        <taxon>Teleostei</taxon>
        <taxon>Neoteleostei</taxon>
        <taxon>Acanthomorphata</taxon>
        <taxon>Gobiaria</taxon>
        <taxon>Gobiiformes</taxon>
        <taxon>Gobioidei</taxon>
        <taxon>Gobiidae</taxon>
        <taxon>Gobionellinae</taxon>
        <taxon>Mugilogobius</taxon>
    </lineage>
</organism>